<sequence>MYTSLNRHYPDLLRTVYKKSLQGVARSSPKGKASTSKRFGRAGKTTRKTEAGEEEPTIADCTSDVENEFEEFPPYVDPTEEQEVCLDPIRALRIPRSRFHTVRELTLCRKGITRLHSNVQLLKNLDTLIIRNNRLRQIDFLIPPRNSREVFSDSRVHEESALVEIPHGTLRGCRFLRHLYASHNCLQTLDGDVPYLRHLEVLFLAHNRLSNLNAVSAQLRPLKCLRELDLRGNPLCDEEGYRLFLIHEHPHLEVLDRRVVRDEERKEAIAYFASGAGGAGRHGGHGQHATGNVAALAEPATGLRLTLTERFPAEERNEEKNDLVSTKGIKPIFGFPPLQQPLVSASSTQQMTNATGGSSSSGGGGTRQNEKTTKFVVAFLRTYTPLVGGEDAASPRQTIFQPSACERLLEEKVWRDKQLKSKCQKKKMQKLAAEQQELQEKHQAFHATWALSRRGMPLSSEKWEMLTKLVESSNNTSLPDAQPVPQRRVSVRRRSITARQPATEQTATRTSNPVSFNLETEPFELPRLPSPTVRKSDYSVMYDALLGRSEDVEKRIGKNVLCLPESRRLGRMKTMLGQVTEFMRQPAGDGRVSPKQFTSMRGIQQEKDALVPEPWEHTSIEGLTTTMNSVEQLEYLYLMATSFFLPTEFSALEGHFMTSNAEILPVQEPQRSKKQTKKEKSRQSDTTQALTSRSASLLVSAAAALRQRLPAALTATTVDVGPPERTTFVQIMNMLDDQSGIWDLDLERVSEAFREEDMSKNKLNCTDGFSKDEEKGVLVSSPRRGRRSFGKTRAKGERRGVAKSLPRGSDQKNALSTSKLSLMIKASSLKLGTVLLDIVRYLPFVENRLAFFRRKCTETASKGVNGPAGEAAREWFAKTQIALMHYERLLEAMKMAKITREDAIARLVPLESIAVQEVQEVGSFFRSRAASS</sequence>
<evidence type="ECO:0000256" key="1">
    <source>
        <dbReference type="SAM" id="Coils"/>
    </source>
</evidence>
<dbReference type="InterPro" id="IPR001611">
    <property type="entry name" value="Leu-rich_rpt"/>
</dbReference>
<evidence type="ECO:0000256" key="2">
    <source>
        <dbReference type="SAM" id="MobiDB-lite"/>
    </source>
</evidence>
<keyword evidence="1" id="KW-0175">Coiled coil</keyword>
<dbReference type="PANTHER" id="PTHR46759:SF1">
    <property type="entry name" value="LEUCINE-RICH REPEAT-CONTAINING PROTEIN 72"/>
    <property type="match status" value="1"/>
</dbReference>
<dbReference type="Gene3D" id="3.80.10.10">
    <property type="entry name" value="Ribonuclease Inhibitor"/>
    <property type="match status" value="1"/>
</dbReference>
<dbReference type="OrthoDB" id="1517790at2759"/>
<protein>
    <submittedName>
        <fullName evidence="3">Uncharacterized protein</fullName>
    </submittedName>
</protein>
<feature type="region of interest" description="Disordered" evidence="2">
    <location>
        <begin position="774"/>
        <end position="812"/>
    </location>
</feature>
<dbReference type="InterPro" id="IPR032675">
    <property type="entry name" value="LRR_dom_sf"/>
</dbReference>
<proteinExistence type="predicted"/>
<dbReference type="AlphaFoldDB" id="K2N8P0"/>
<keyword evidence="4" id="KW-1185">Reference proteome</keyword>
<accession>K2N8P0</accession>
<feature type="region of interest" description="Disordered" evidence="2">
    <location>
        <begin position="667"/>
        <end position="691"/>
    </location>
</feature>
<organism evidence="3 4">
    <name type="scientific">Trypanosoma cruzi marinkellei</name>
    <dbReference type="NCBI Taxonomy" id="85056"/>
    <lineage>
        <taxon>Eukaryota</taxon>
        <taxon>Discoba</taxon>
        <taxon>Euglenozoa</taxon>
        <taxon>Kinetoplastea</taxon>
        <taxon>Metakinetoplastina</taxon>
        <taxon>Trypanosomatida</taxon>
        <taxon>Trypanosomatidae</taxon>
        <taxon>Trypanosoma</taxon>
        <taxon>Schizotrypanum</taxon>
    </lineage>
</organism>
<dbReference type="PROSITE" id="PS51450">
    <property type="entry name" value="LRR"/>
    <property type="match status" value="1"/>
</dbReference>
<feature type="region of interest" description="Disordered" evidence="2">
    <location>
        <begin position="343"/>
        <end position="369"/>
    </location>
</feature>
<feature type="compositionally biased region" description="Polar residues" evidence="2">
    <location>
        <begin position="343"/>
        <end position="355"/>
    </location>
</feature>
<evidence type="ECO:0000313" key="3">
    <source>
        <dbReference type="EMBL" id="EKF31111.1"/>
    </source>
</evidence>
<feature type="region of interest" description="Disordered" evidence="2">
    <location>
        <begin position="474"/>
        <end position="511"/>
    </location>
</feature>
<gene>
    <name evidence="3" type="ORF">MOQ_005058</name>
</gene>
<dbReference type="SUPFAM" id="SSF52075">
    <property type="entry name" value="Outer arm dynein light chain 1"/>
    <property type="match status" value="1"/>
</dbReference>
<name>K2N8P0_TRYCR</name>
<reference evidence="3 4" key="1">
    <citation type="journal article" date="2012" name="BMC Genomics">
        <title>Comparative genomic analysis of human infective Trypanosoma cruzi lineages with the bat-restricted subspecies T. cruzi marinkellei.</title>
        <authorList>
            <person name="Franzen O."/>
            <person name="Talavera-Lopez C."/>
            <person name="Ochaya S."/>
            <person name="Butler C.E."/>
            <person name="Messenger L.A."/>
            <person name="Lewis M.D."/>
            <person name="Llewellyn M.S."/>
            <person name="Marinkelle C.J."/>
            <person name="Tyler K.M."/>
            <person name="Miles M.A."/>
            <person name="Andersson B."/>
        </authorList>
    </citation>
    <scope>NUCLEOTIDE SEQUENCE [LARGE SCALE GENOMIC DNA]</scope>
    <source>
        <strain evidence="3 4">B7</strain>
    </source>
</reference>
<dbReference type="Pfam" id="PF14580">
    <property type="entry name" value="LRR_9"/>
    <property type="match status" value="1"/>
</dbReference>
<feature type="compositionally biased region" description="Polar residues" evidence="2">
    <location>
        <begin position="497"/>
        <end position="511"/>
    </location>
</feature>
<dbReference type="InterPro" id="IPR042655">
    <property type="entry name" value="LRC72"/>
</dbReference>
<evidence type="ECO:0000313" key="4">
    <source>
        <dbReference type="Proteomes" id="UP000007350"/>
    </source>
</evidence>
<comment type="caution">
    <text evidence="3">The sequence shown here is derived from an EMBL/GenBank/DDBJ whole genome shotgun (WGS) entry which is preliminary data.</text>
</comment>
<dbReference type="EMBL" id="AHKC01011051">
    <property type="protein sequence ID" value="EKF31111.1"/>
    <property type="molecule type" value="Genomic_DNA"/>
</dbReference>
<feature type="region of interest" description="Disordered" evidence="2">
    <location>
        <begin position="23"/>
        <end position="57"/>
    </location>
</feature>
<dbReference type="Proteomes" id="UP000007350">
    <property type="component" value="Unassembled WGS sequence"/>
</dbReference>
<feature type="compositionally biased region" description="Basic residues" evidence="2">
    <location>
        <begin position="783"/>
        <end position="793"/>
    </location>
</feature>
<dbReference type="PANTHER" id="PTHR46759">
    <property type="entry name" value="LEUCINE-RICH REPEAT-CONTAINING PROTEIN 72"/>
    <property type="match status" value="1"/>
</dbReference>
<feature type="coiled-coil region" evidence="1">
    <location>
        <begin position="421"/>
        <end position="448"/>
    </location>
</feature>